<evidence type="ECO:0000259" key="1">
    <source>
        <dbReference type="Pfam" id="PF00646"/>
    </source>
</evidence>
<comment type="caution">
    <text evidence="2">The sequence shown here is derived from an EMBL/GenBank/DDBJ whole genome shotgun (WGS) entry which is preliminary data.</text>
</comment>
<name>A0A226D295_FOLCA</name>
<reference evidence="2 3" key="1">
    <citation type="submission" date="2015-12" db="EMBL/GenBank/DDBJ databases">
        <title>The genome of Folsomia candida.</title>
        <authorList>
            <person name="Faddeeva A."/>
            <person name="Derks M.F."/>
            <person name="Anvar Y."/>
            <person name="Smit S."/>
            <person name="Van Straalen N."/>
            <person name="Roelofs D."/>
        </authorList>
    </citation>
    <scope>NUCLEOTIDE SEQUENCE [LARGE SCALE GENOMIC DNA]</scope>
    <source>
        <strain evidence="2 3">VU population</strain>
        <tissue evidence="2">Whole body</tissue>
    </source>
</reference>
<keyword evidence="3" id="KW-1185">Reference proteome</keyword>
<dbReference type="Gene3D" id="3.80.10.10">
    <property type="entry name" value="Ribonuclease Inhibitor"/>
    <property type="match status" value="1"/>
</dbReference>
<accession>A0A226D295</accession>
<dbReference type="CDD" id="cd09917">
    <property type="entry name" value="F-box_SF"/>
    <property type="match status" value="1"/>
</dbReference>
<evidence type="ECO:0000313" key="2">
    <source>
        <dbReference type="EMBL" id="OXA38396.1"/>
    </source>
</evidence>
<dbReference type="Pfam" id="PF00646">
    <property type="entry name" value="F-box"/>
    <property type="match status" value="1"/>
</dbReference>
<protein>
    <recommendedName>
        <fullName evidence="1">F-box domain-containing protein</fullName>
    </recommendedName>
</protein>
<dbReference type="AlphaFoldDB" id="A0A226D295"/>
<proteinExistence type="predicted"/>
<sequence length="437" mass="49905">MPRKKKSGQKSVPTSNVEILPTLNTDVISSICSWLPVPDVKNCRLVSRTWNVAAKPILKQKSVINLECSFHKGETARNAKFKREMASFGRPLNHVDISLDEFAIVDFKSKLYLDHVKFFTKDLSVQKLGISSQISSIWMSQFLEQILVNASPNLVQVELGLYVYGHLMKGEDPFIEFCGGKIFATVKRLELPFSATNWSLGTVRVPQILAAFPNIEELRVSAELLPVLFLSKLWVTSGMTGSKCAALLNLTQPLKHLNIERAHNPSDDEDDWDEEVDVVPSLYEVLSKHRHTLEYLDLGLSAKCDWKFPPFPNLKRLNFLSDLEGYGFSVEFDGSRILNYSTTFPKLESLNFTPWDGRWTRCFQPFFHANAAICQSVKRLDISDNFKFYEYDNLIDMFKAFDGVDAKFARILNLFPNADNVFMQELKRYLAKKGVYK</sequence>
<gene>
    <name evidence="2" type="ORF">Fcan01_26886</name>
</gene>
<organism evidence="2 3">
    <name type="scientific">Folsomia candida</name>
    <name type="common">Springtail</name>
    <dbReference type="NCBI Taxonomy" id="158441"/>
    <lineage>
        <taxon>Eukaryota</taxon>
        <taxon>Metazoa</taxon>
        <taxon>Ecdysozoa</taxon>
        <taxon>Arthropoda</taxon>
        <taxon>Hexapoda</taxon>
        <taxon>Collembola</taxon>
        <taxon>Entomobryomorpha</taxon>
        <taxon>Isotomoidea</taxon>
        <taxon>Isotomidae</taxon>
        <taxon>Proisotominae</taxon>
        <taxon>Folsomia</taxon>
    </lineage>
</organism>
<dbReference type="InterPro" id="IPR036047">
    <property type="entry name" value="F-box-like_dom_sf"/>
</dbReference>
<evidence type="ECO:0000313" key="3">
    <source>
        <dbReference type="Proteomes" id="UP000198287"/>
    </source>
</evidence>
<dbReference type="SUPFAM" id="SSF81383">
    <property type="entry name" value="F-box domain"/>
    <property type="match status" value="1"/>
</dbReference>
<dbReference type="InterPro" id="IPR001810">
    <property type="entry name" value="F-box_dom"/>
</dbReference>
<dbReference type="EMBL" id="LNIX01000046">
    <property type="protein sequence ID" value="OXA38396.1"/>
    <property type="molecule type" value="Genomic_DNA"/>
</dbReference>
<dbReference type="Proteomes" id="UP000198287">
    <property type="component" value="Unassembled WGS sequence"/>
</dbReference>
<dbReference type="SUPFAM" id="SSF52047">
    <property type="entry name" value="RNI-like"/>
    <property type="match status" value="1"/>
</dbReference>
<feature type="domain" description="F-box" evidence="1">
    <location>
        <begin position="23"/>
        <end position="52"/>
    </location>
</feature>
<dbReference type="InterPro" id="IPR032675">
    <property type="entry name" value="LRR_dom_sf"/>
</dbReference>